<evidence type="ECO:0000256" key="7">
    <source>
        <dbReference type="ARBA" id="ARBA00023295"/>
    </source>
</evidence>
<dbReference type="GO" id="GO:0005764">
    <property type="term" value="C:lysosome"/>
    <property type="evidence" value="ECO:0007669"/>
    <property type="project" value="TreeGrafter"/>
</dbReference>
<dbReference type="GO" id="GO:0006013">
    <property type="term" value="P:mannose metabolic process"/>
    <property type="evidence" value="ECO:0007669"/>
    <property type="project" value="InterPro"/>
</dbReference>
<evidence type="ECO:0000256" key="4">
    <source>
        <dbReference type="ARBA" id="ARBA00022801"/>
    </source>
</evidence>
<evidence type="ECO:0000256" key="1">
    <source>
        <dbReference type="ARBA" id="ARBA00001947"/>
    </source>
</evidence>
<dbReference type="Gene3D" id="3.20.110.10">
    <property type="entry name" value="Glycoside hydrolase 38, N terminal domain"/>
    <property type="match status" value="1"/>
</dbReference>
<evidence type="ECO:0000256" key="8">
    <source>
        <dbReference type="SAM" id="MobiDB-lite"/>
    </source>
</evidence>
<evidence type="ECO:0000259" key="10">
    <source>
        <dbReference type="Pfam" id="PF07748"/>
    </source>
</evidence>
<dbReference type="PANTHER" id="PTHR11607:SF3">
    <property type="entry name" value="LYSOSOMAL ALPHA-MANNOSIDASE"/>
    <property type="match status" value="1"/>
</dbReference>
<keyword evidence="6" id="KW-1015">Disulfide bond</keyword>
<keyword evidence="13" id="KW-1185">Reference proteome</keyword>
<protein>
    <submittedName>
        <fullName evidence="12">Lysosomal alpha-mannosidase</fullName>
    </submittedName>
</protein>
<dbReference type="InterPro" id="IPR011330">
    <property type="entry name" value="Glyco_hydro/deAcase_b/a-brl"/>
</dbReference>
<dbReference type="InterPro" id="IPR050843">
    <property type="entry name" value="Glycosyl_Hydrlase_38"/>
</dbReference>
<dbReference type="SUPFAM" id="SSF88688">
    <property type="entry name" value="Families 57/38 glycoside transferase middle domain"/>
    <property type="match status" value="1"/>
</dbReference>
<dbReference type="GO" id="GO:0030246">
    <property type="term" value="F:carbohydrate binding"/>
    <property type="evidence" value="ECO:0007669"/>
    <property type="project" value="InterPro"/>
</dbReference>
<dbReference type="GO" id="GO:0004559">
    <property type="term" value="F:alpha-mannosidase activity"/>
    <property type="evidence" value="ECO:0007669"/>
    <property type="project" value="InterPro"/>
</dbReference>
<evidence type="ECO:0000313" key="12">
    <source>
        <dbReference type="EMBL" id="CDW78460.1"/>
    </source>
</evidence>
<dbReference type="Pfam" id="PF09261">
    <property type="entry name" value="Alpha-mann_mid"/>
    <property type="match status" value="1"/>
</dbReference>
<dbReference type="InterPro" id="IPR028995">
    <property type="entry name" value="Glyco_hydro_57/38_cen_sf"/>
</dbReference>
<evidence type="ECO:0000313" key="13">
    <source>
        <dbReference type="Proteomes" id="UP000039865"/>
    </source>
</evidence>
<dbReference type="Pfam" id="PF01074">
    <property type="entry name" value="Glyco_hydro_38N"/>
    <property type="match status" value="1"/>
</dbReference>
<keyword evidence="5" id="KW-0862">Zinc</keyword>
<feature type="region of interest" description="Disordered" evidence="8">
    <location>
        <begin position="64"/>
        <end position="85"/>
    </location>
</feature>
<proteinExistence type="inferred from homology"/>
<keyword evidence="7" id="KW-0326">Glycosidase</keyword>
<evidence type="ECO:0000256" key="6">
    <source>
        <dbReference type="ARBA" id="ARBA00023157"/>
    </source>
</evidence>
<dbReference type="Pfam" id="PF07748">
    <property type="entry name" value="Glyco_hydro_38C"/>
    <property type="match status" value="1"/>
</dbReference>
<evidence type="ECO:0000259" key="11">
    <source>
        <dbReference type="Pfam" id="PF09261"/>
    </source>
</evidence>
<evidence type="ECO:0000259" key="9">
    <source>
        <dbReference type="Pfam" id="PF01074"/>
    </source>
</evidence>
<keyword evidence="4" id="KW-0378">Hydrolase</keyword>
<evidence type="ECO:0000256" key="5">
    <source>
        <dbReference type="ARBA" id="ARBA00022833"/>
    </source>
</evidence>
<comment type="similarity">
    <text evidence="2">Belongs to the glycosyl hydrolase 38 family.</text>
</comment>
<dbReference type="Gene3D" id="2.70.98.30">
    <property type="entry name" value="Golgi alpha-mannosidase II, domain 4"/>
    <property type="match status" value="1"/>
</dbReference>
<evidence type="ECO:0000256" key="3">
    <source>
        <dbReference type="ARBA" id="ARBA00022723"/>
    </source>
</evidence>
<feature type="region of interest" description="Disordered" evidence="8">
    <location>
        <begin position="1260"/>
        <end position="1283"/>
    </location>
</feature>
<dbReference type="InterPro" id="IPR037094">
    <property type="entry name" value="Glyco_hydro_38_cen_sf"/>
</dbReference>
<dbReference type="PANTHER" id="PTHR11607">
    <property type="entry name" value="ALPHA-MANNOSIDASE"/>
    <property type="match status" value="1"/>
</dbReference>
<dbReference type="SUPFAM" id="SSF88713">
    <property type="entry name" value="Glycoside hydrolase/deacetylase"/>
    <property type="match status" value="1"/>
</dbReference>
<evidence type="ECO:0000256" key="2">
    <source>
        <dbReference type="ARBA" id="ARBA00009792"/>
    </source>
</evidence>
<feature type="domain" description="Glycoside hydrolase family 38 central" evidence="11">
    <location>
        <begin position="429"/>
        <end position="541"/>
    </location>
</feature>
<organism evidence="12 13">
    <name type="scientific">Stylonychia lemnae</name>
    <name type="common">Ciliate</name>
    <dbReference type="NCBI Taxonomy" id="5949"/>
    <lineage>
        <taxon>Eukaryota</taxon>
        <taxon>Sar</taxon>
        <taxon>Alveolata</taxon>
        <taxon>Ciliophora</taxon>
        <taxon>Intramacronucleata</taxon>
        <taxon>Spirotrichea</taxon>
        <taxon>Stichotrichia</taxon>
        <taxon>Sporadotrichida</taxon>
        <taxon>Oxytrichidae</taxon>
        <taxon>Stylonychinae</taxon>
        <taxon>Stylonychia</taxon>
    </lineage>
</organism>
<keyword evidence="3" id="KW-0479">Metal-binding</keyword>
<dbReference type="InterPro" id="IPR011682">
    <property type="entry name" value="Glyco_hydro_38_C"/>
</dbReference>
<sequence>MSISIATGKNNTENVSLHPVKEKEDIFNLNSKKQNLEILGRNLAYRPGIKSDLIRSNLEKVQEPKQGISSQIQNKDVVDKSATDNSKSNMKILSNEQEIDDDKIYIHIVTHSHNDVGWVQTPSSYYSSSVKTIITSVIEALLKNKSRKFSQAEIYYFQRWWEEQTDDIKQQVQLLVKEGRLEFVNGGISSQDEACTSFEEAIINMMVGHQFLQNTFNYTVKSAWHLDQFGHSSETVDLMIQMGFEAIFMARINDDEKTQRKMSQELEFIWQPTYIDTKGELKYSQNRIFTHVTHEQYYAPCNLELDEKSTSFDRELQMTYHSKKISQVRKNPNFYITCIKEYASHFKTNQILFPFGNDFSHFHADLNYQFLEDYIRLIDQNQVEKKIIFKYSTTTEYLEAISQQKSLRGFDWPEYHDDFFPLNMNFPGHYWSGFYTSRPNFKSYVREFTGLTQQVSSMFSFDIMKTQNITSNDDLLSGYQRDDISLGQIKEDLINMFEKVGELAHHDTITGTSPNQIIQNQAFEVRKLLEKNEELIVKKMKQKCFEQGLMIEKAKQYLKGIDDRRANPVQSQGQVYYIVYNPNIFTLNSIKFLLANQYQTVEEWDDIIGNFKPINILDNFCSKSVDEVNECDINLKTNIQPYQVKIYMVTFPQVLREQQIIPFGFSNIQDSKPYSYKTFVITYVLTFLDDSYVGTELYSNLTLEEYQQEFGTDNLFRQLEISTQQTTIPTRPPIRKPKIPKPTDPITYPPRKRVDYKQYRPNLRDIRYSDKDFEDDYLDESFRKQPMYSSIYSSQKEIVQYEIELNYSLYCNQTLNIHTNIQSLFVVSCTVNSVTFKLLRNGSSDQYFVFDFRYYQSYSESVYQKSGLYVFKTSDNDSRPYEHKINTIQVFQGKYSSMITINYRNSNNKKDSQVKLVMRDDETQIEFDVFFSQFDIDRFGKGKDVTINWQSLNITNNGTFYTDSNALRLVKRIKNKPQPYPNINHLNDWQQVAANFYPINSGIMIDDAKTKNLMFVMNDRPQGGSGYHEGRVELMLIRKGSTNDALGLAEVMDDQMRPYVGIDVRAIFYLDFSRDKKQAIKDIMKRHVLNMNKPIYFSSERVDIISRNRSSQKEESTIVKNLDVYLNEIGILDIQLIPSGDFNNIYLRTLQFTSQSNTQNILISELMNKLCEIQNVTDCFHYKIEEVYLHGQQKKANKLFGLENQISLEKPRRNINLVEFDGQSDYFIINNYKVQKIDMIEENNGNSSISSQISKVSQVTKKLAQQSSKDGDRSIPQPTSKPN</sequence>
<dbReference type="InterPro" id="IPR015341">
    <property type="entry name" value="Glyco_hydro_38_cen"/>
</dbReference>
<dbReference type="Gene3D" id="1.20.1270.50">
    <property type="entry name" value="Glycoside hydrolase family 38, central domain"/>
    <property type="match status" value="1"/>
</dbReference>
<dbReference type="InterPro" id="IPR011013">
    <property type="entry name" value="Gal_mutarotase_sf_dom"/>
</dbReference>
<dbReference type="OrthoDB" id="2016903at2759"/>
<name>A0A078A875_STYLE</name>
<dbReference type="GO" id="GO:0046872">
    <property type="term" value="F:metal ion binding"/>
    <property type="evidence" value="ECO:0007669"/>
    <property type="project" value="UniProtKB-KW"/>
</dbReference>
<dbReference type="Proteomes" id="UP000039865">
    <property type="component" value="Unassembled WGS sequence"/>
</dbReference>
<dbReference type="EMBL" id="CCKQ01007114">
    <property type="protein sequence ID" value="CDW78460.1"/>
    <property type="molecule type" value="Genomic_DNA"/>
</dbReference>
<dbReference type="InParanoid" id="A0A078A875"/>
<dbReference type="InterPro" id="IPR000602">
    <property type="entry name" value="Glyco_hydro_38_N"/>
</dbReference>
<feature type="region of interest" description="Disordered" evidence="8">
    <location>
        <begin position="729"/>
        <end position="751"/>
    </location>
</feature>
<dbReference type="InterPro" id="IPR027291">
    <property type="entry name" value="Glyco_hydro_38_N_sf"/>
</dbReference>
<accession>A0A078A875</accession>
<dbReference type="SUPFAM" id="SSF74650">
    <property type="entry name" value="Galactose mutarotase-like"/>
    <property type="match status" value="1"/>
</dbReference>
<comment type="cofactor">
    <cofactor evidence="1">
        <name>Zn(2+)</name>
        <dbReference type="ChEBI" id="CHEBI:29105"/>
    </cofactor>
</comment>
<feature type="domain" description="Glycoside hydrolase family 38 N-terminal" evidence="9">
    <location>
        <begin position="106"/>
        <end position="421"/>
    </location>
</feature>
<reference evidence="12 13" key="1">
    <citation type="submission" date="2014-06" db="EMBL/GenBank/DDBJ databases">
        <authorList>
            <person name="Swart Estienne"/>
        </authorList>
    </citation>
    <scope>NUCLEOTIDE SEQUENCE [LARGE SCALE GENOMIC DNA]</scope>
    <source>
        <strain evidence="12 13">130c</strain>
    </source>
</reference>
<gene>
    <name evidence="12" type="primary">Contig3844.g4113</name>
    <name evidence="12" type="ORF">STYLEM_7437</name>
</gene>
<feature type="domain" description="Glycosyl hydrolase family 38 C-terminal" evidence="10">
    <location>
        <begin position="850"/>
        <end position="1044"/>
    </location>
</feature>